<feature type="region of interest" description="Disordered" evidence="2">
    <location>
        <begin position="22"/>
        <end position="44"/>
    </location>
</feature>
<feature type="chain" id="PRO_5037294979" description="Sugar transporter" evidence="3">
    <location>
        <begin position="25"/>
        <end position="216"/>
    </location>
</feature>
<accession>A0A916WQ90</accession>
<dbReference type="Pfam" id="PF10531">
    <property type="entry name" value="SLBB"/>
    <property type="match status" value="1"/>
</dbReference>
<evidence type="ECO:0000259" key="4">
    <source>
        <dbReference type="Pfam" id="PF02563"/>
    </source>
</evidence>
<feature type="signal peptide" evidence="3">
    <location>
        <begin position="1"/>
        <end position="24"/>
    </location>
</feature>
<protein>
    <recommendedName>
        <fullName evidence="8">Sugar transporter</fullName>
    </recommendedName>
</protein>
<evidence type="ECO:0000256" key="1">
    <source>
        <dbReference type="ARBA" id="ARBA00022729"/>
    </source>
</evidence>
<dbReference type="Pfam" id="PF02563">
    <property type="entry name" value="Poly_export"/>
    <property type="match status" value="1"/>
</dbReference>
<reference evidence="6" key="1">
    <citation type="journal article" date="2014" name="Int. J. Syst. Evol. Microbiol.">
        <title>Complete genome sequence of Corynebacterium casei LMG S-19264T (=DSM 44701T), isolated from a smear-ripened cheese.</title>
        <authorList>
            <consortium name="US DOE Joint Genome Institute (JGI-PGF)"/>
            <person name="Walter F."/>
            <person name="Albersmeier A."/>
            <person name="Kalinowski J."/>
            <person name="Ruckert C."/>
        </authorList>
    </citation>
    <scope>NUCLEOTIDE SEQUENCE</scope>
    <source>
        <strain evidence="6">CGMCC 1.15330</strain>
    </source>
</reference>
<dbReference type="PANTHER" id="PTHR33619:SF3">
    <property type="entry name" value="POLYSACCHARIDE EXPORT PROTEIN GFCE-RELATED"/>
    <property type="match status" value="1"/>
</dbReference>
<comment type="caution">
    <text evidence="6">The sequence shown here is derived from an EMBL/GenBank/DDBJ whole genome shotgun (WGS) entry which is preliminary data.</text>
</comment>
<proteinExistence type="predicted"/>
<evidence type="ECO:0000256" key="3">
    <source>
        <dbReference type="SAM" id="SignalP"/>
    </source>
</evidence>
<dbReference type="Gene3D" id="3.10.560.10">
    <property type="entry name" value="Outer membrane lipoprotein wza domain like"/>
    <property type="match status" value="1"/>
</dbReference>
<evidence type="ECO:0000313" key="6">
    <source>
        <dbReference type="EMBL" id="GGB24224.1"/>
    </source>
</evidence>
<sequence length="216" mass="22861">MMKVLVRVLAVAGMTAASALPAAAQTGTTARSAPSAARTAPSPARTSQFAAYRINPGDEIEVYVWGEERLQRTIRVLPDGTFSFPLVGRVDAAGKLPAELEATISRGLASQFRDQVPQVTVSIRTPSGYQISVIGKVRSPGSLTPGRYINVLDAIFLAGGPTDFANTNDVVIMRKQPGGAMTPIRVRLTDWIRGNVGKGDLSSLPEMQSGDTVVVP</sequence>
<dbReference type="InterPro" id="IPR019554">
    <property type="entry name" value="Soluble_ligand-bd"/>
</dbReference>
<dbReference type="PANTHER" id="PTHR33619">
    <property type="entry name" value="POLYSACCHARIDE EXPORT PROTEIN GFCE-RELATED"/>
    <property type="match status" value="1"/>
</dbReference>
<dbReference type="EMBL" id="BMIH01000002">
    <property type="protein sequence ID" value="GGB24224.1"/>
    <property type="molecule type" value="Genomic_DNA"/>
</dbReference>
<dbReference type="InterPro" id="IPR049712">
    <property type="entry name" value="Poly_export"/>
</dbReference>
<evidence type="ECO:0008006" key="8">
    <source>
        <dbReference type="Google" id="ProtNLM"/>
    </source>
</evidence>
<dbReference type="InterPro" id="IPR003715">
    <property type="entry name" value="Poly_export_N"/>
</dbReference>
<evidence type="ECO:0000313" key="7">
    <source>
        <dbReference type="Proteomes" id="UP000623067"/>
    </source>
</evidence>
<dbReference type="AlphaFoldDB" id="A0A916WQ90"/>
<feature type="domain" description="Soluble ligand binding" evidence="5">
    <location>
        <begin position="131"/>
        <end position="184"/>
    </location>
</feature>
<evidence type="ECO:0000259" key="5">
    <source>
        <dbReference type="Pfam" id="PF10531"/>
    </source>
</evidence>
<dbReference type="GO" id="GO:0015159">
    <property type="term" value="F:polysaccharide transmembrane transporter activity"/>
    <property type="evidence" value="ECO:0007669"/>
    <property type="project" value="InterPro"/>
</dbReference>
<gene>
    <name evidence="6" type="ORF">GCM10011380_12230</name>
</gene>
<dbReference type="Proteomes" id="UP000623067">
    <property type="component" value="Unassembled WGS sequence"/>
</dbReference>
<keyword evidence="1 3" id="KW-0732">Signal</keyword>
<evidence type="ECO:0000256" key="2">
    <source>
        <dbReference type="SAM" id="MobiDB-lite"/>
    </source>
</evidence>
<organism evidence="6 7">
    <name type="scientific">Sphingomonas metalli</name>
    <dbReference type="NCBI Taxonomy" id="1779358"/>
    <lineage>
        <taxon>Bacteria</taxon>
        <taxon>Pseudomonadati</taxon>
        <taxon>Pseudomonadota</taxon>
        <taxon>Alphaproteobacteria</taxon>
        <taxon>Sphingomonadales</taxon>
        <taxon>Sphingomonadaceae</taxon>
        <taxon>Sphingomonas</taxon>
    </lineage>
</organism>
<dbReference type="RefSeq" id="WP_229664409.1">
    <property type="nucleotide sequence ID" value="NZ_BMIH01000002.1"/>
</dbReference>
<keyword evidence="7" id="KW-1185">Reference proteome</keyword>
<feature type="domain" description="Polysaccharide export protein N-terminal" evidence="4">
    <location>
        <begin position="50"/>
        <end position="123"/>
    </location>
</feature>
<reference evidence="6" key="2">
    <citation type="submission" date="2020-09" db="EMBL/GenBank/DDBJ databases">
        <authorList>
            <person name="Sun Q."/>
            <person name="Zhou Y."/>
        </authorList>
    </citation>
    <scope>NUCLEOTIDE SEQUENCE</scope>
    <source>
        <strain evidence="6">CGMCC 1.15330</strain>
    </source>
</reference>
<name>A0A916WQ90_9SPHN</name>